<dbReference type="OrthoDB" id="323463at2"/>
<name>A0A2S7SXI1_9BACT</name>
<proteinExistence type="predicted"/>
<evidence type="ECO:0000313" key="3">
    <source>
        <dbReference type="Proteomes" id="UP000239872"/>
    </source>
</evidence>
<gene>
    <name evidence="2" type="ORF">CJD36_007505</name>
</gene>
<sequence length="264" mass="30503">MALKQHLDVQVRFDQQVENSLNYVLPFIEQTKAIGNGINVLEIGTGEGGNLVAFLDKGAYCVGVDLNGERIEDAKEFLTDRVASGKVELICQNIYEDSFLSKFKGFFDVIMLKDVIEHVPEQEKFIPYLKNFLKPGGQIFFGFPPWYMPFGGHQQVCTNKLAAMMPYYHILPTFLYKGLLKLAGEHPLSIKELIEVKETQITIERFERIVKKSGLKILSQRDYFINPIYKYKFGLKPRVQWKPITWIPYFRDFVTTCVYYTVGE</sequence>
<dbReference type="GO" id="GO:0008757">
    <property type="term" value="F:S-adenosylmethionine-dependent methyltransferase activity"/>
    <property type="evidence" value="ECO:0007669"/>
    <property type="project" value="InterPro"/>
</dbReference>
<protein>
    <submittedName>
        <fullName evidence="2">Class I SAM-dependent methyltransferase</fullName>
    </submittedName>
</protein>
<dbReference type="CDD" id="cd02440">
    <property type="entry name" value="AdoMet_MTases"/>
    <property type="match status" value="1"/>
</dbReference>
<feature type="domain" description="Methyltransferase type 11" evidence="1">
    <location>
        <begin position="41"/>
        <end position="141"/>
    </location>
</feature>
<dbReference type="RefSeq" id="WP_105038513.1">
    <property type="nucleotide sequence ID" value="NZ_PPSL01000002.1"/>
</dbReference>
<evidence type="ECO:0000259" key="1">
    <source>
        <dbReference type="Pfam" id="PF08241"/>
    </source>
</evidence>
<keyword evidence="3" id="KW-1185">Reference proteome</keyword>
<accession>A0A2S7SXI1</accession>
<dbReference type="Gene3D" id="3.40.50.150">
    <property type="entry name" value="Vaccinia Virus protein VP39"/>
    <property type="match status" value="1"/>
</dbReference>
<dbReference type="AlphaFoldDB" id="A0A2S7SXI1"/>
<dbReference type="Pfam" id="PF08241">
    <property type="entry name" value="Methyltransf_11"/>
    <property type="match status" value="1"/>
</dbReference>
<keyword evidence="2" id="KW-0808">Transferase</keyword>
<organism evidence="2 3">
    <name type="scientific">Flavipsychrobacter stenotrophus</name>
    <dbReference type="NCBI Taxonomy" id="2077091"/>
    <lineage>
        <taxon>Bacteria</taxon>
        <taxon>Pseudomonadati</taxon>
        <taxon>Bacteroidota</taxon>
        <taxon>Chitinophagia</taxon>
        <taxon>Chitinophagales</taxon>
        <taxon>Chitinophagaceae</taxon>
        <taxon>Flavipsychrobacter</taxon>
    </lineage>
</organism>
<dbReference type="SUPFAM" id="SSF53335">
    <property type="entry name" value="S-adenosyl-L-methionine-dependent methyltransferases"/>
    <property type="match status" value="1"/>
</dbReference>
<reference evidence="2 3" key="1">
    <citation type="submission" date="2018-01" db="EMBL/GenBank/DDBJ databases">
        <title>A novel member of the phylum Bacteroidetes isolated from glacier ice.</title>
        <authorList>
            <person name="Liu Q."/>
            <person name="Xin Y.-H."/>
        </authorList>
    </citation>
    <scope>NUCLEOTIDE SEQUENCE [LARGE SCALE GENOMIC DNA]</scope>
    <source>
        <strain evidence="2 3">RB1R16</strain>
    </source>
</reference>
<dbReference type="InterPro" id="IPR029063">
    <property type="entry name" value="SAM-dependent_MTases_sf"/>
</dbReference>
<dbReference type="Proteomes" id="UP000239872">
    <property type="component" value="Unassembled WGS sequence"/>
</dbReference>
<dbReference type="InterPro" id="IPR013216">
    <property type="entry name" value="Methyltransf_11"/>
</dbReference>
<evidence type="ECO:0000313" key="2">
    <source>
        <dbReference type="EMBL" id="PQJ11633.1"/>
    </source>
</evidence>
<dbReference type="PANTHER" id="PTHR43861">
    <property type="entry name" value="TRANS-ACONITATE 2-METHYLTRANSFERASE-RELATED"/>
    <property type="match status" value="1"/>
</dbReference>
<dbReference type="EMBL" id="PPSL01000002">
    <property type="protein sequence ID" value="PQJ11633.1"/>
    <property type="molecule type" value="Genomic_DNA"/>
</dbReference>
<dbReference type="PANTHER" id="PTHR43861:SF1">
    <property type="entry name" value="TRANS-ACONITATE 2-METHYLTRANSFERASE"/>
    <property type="match status" value="1"/>
</dbReference>
<comment type="caution">
    <text evidence="2">The sequence shown here is derived from an EMBL/GenBank/DDBJ whole genome shotgun (WGS) entry which is preliminary data.</text>
</comment>
<dbReference type="GO" id="GO:0032259">
    <property type="term" value="P:methylation"/>
    <property type="evidence" value="ECO:0007669"/>
    <property type="project" value="UniProtKB-KW"/>
</dbReference>
<keyword evidence="2" id="KW-0489">Methyltransferase</keyword>